<dbReference type="InterPro" id="IPR039532">
    <property type="entry name" value="TetR_C_Firmicutes"/>
</dbReference>
<dbReference type="InterPro" id="IPR001647">
    <property type="entry name" value="HTH_TetR"/>
</dbReference>
<dbReference type="Proteomes" id="UP000260793">
    <property type="component" value="Unassembled WGS sequence"/>
</dbReference>
<evidence type="ECO:0000259" key="3">
    <source>
        <dbReference type="PROSITE" id="PS50977"/>
    </source>
</evidence>
<protein>
    <submittedName>
        <fullName evidence="4">TetR family transcriptional regulator</fullName>
    </submittedName>
</protein>
<dbReference type="GeneID" id="77333510"/>
<dbReference type="PROSITE" id="PS50977">
    <property type="entry name" value="HTH_TETR_2"/>
    <property type="match status" value="1"/>
</dbReference>
<evidence type="ECO:0000313" key="5">
    <source>
        <dbReference type="Proteomes" id="UP000260793"/>
    </source>
</evidence>
<name>A0A3E4LK88_9FIRM</name>
<dbReference type="Pfam" id="PF14278">
    <property type="entry name" value="TetR_C_8"/>
    <property type="match status" value="1"/>
</dbReference>
<feature type="DNA-binding region" description="H-T-H motif" evidence="2">
    <location>
        <begin position="27"/>
        <end position="46"/>
    </location>
</feature>
<dbReference type="Pfam" id="PF00440">
    <property type="entry name" value="TetR_N"/>
    <property type="match status" value="1"/>
</dbReference>
<evidence type="ECO:0000256" key="2">
    <source>
        <dbReference type="PROSITE-ProRule" id="PRU00335"/>
    </source>
</evidence>
<evidence type="ECO:0000313" key="4">
    <source>
        <dbReference type="EMBL" id="RGK37674.1"/>
    </source>
</evidence>
<evidence type="ECO:0000256" key="1">
    <source>
        <dbReference type="ARBA" id="ARBA00023125"/>
    </source>
</evidence>
<reference evidence="4 5" key="1">
    <citation type="submission" date="2018-08" db="EMBL/GenBank/DDBJ databases">
        <title>A genome reference for cultivated species of the human gut microbiota.</title>
        <authorList>
            <person name="Zou Y."/>
            <person name="Xue W."/>
            <person name="Luo G."/>
        </authorList>
    </citation>
    <scope>NUCLEOTIDE SEQUENCE [LARGE SCALE GENOMIC DNA]</scope>
    <source>
        <strain evidence="4 5">TF11-7</strain>
    </source>
</reference>
<comment type="caution">
    <text evidence="4">The sequence shown here is derived from an EMBL/GenBank/DDBJ whole genome shotgun (WGS) entry which is preliminary data.</text>
</comment>
<dbReference type="InterPro" id="IPR050624">
    <property type="entry name" value="HTH-type_Tx_Regulator"/>
</dbReference>
<organism evidence="4 5">
    <name type="scientific">[Ruminococcus] lactaris</name>
    <dbReference type="NCBI Taxonomy" id="46228"/>
    <lineage>
        <taxon>Bacteria</taxon>
        <taxon>Bacillati</taxon>
        <taxon>Bacillota</taxon>
        <taxon>Clostridia</taxon>
        <taxon>Lachnospirales</taxon>
        <taxon>Lachnospiraceae</taxon>
        <taxon>Mediterraneibacter</taxon>
    </lineage>
</organism>
<dbReference type="GO" id="GO:0003677">
    <property type="term" value="F:DNA binding"/>
    <property type="evidence" value="ECO:0007669"/>
    <property type="project" value="UniProtKB-UniRule"/>
</dbReference>
<dbReference type="AlphaFoldDB" id="A0A3E4LK88"/>
<dbReference type="EMBL" id="QSQN01000035">
    <property type="protein sequence ID" value="RGK37674.1"/>
    <property type="molecule type" value="Genomic_DNA"/>
</dbReference>
<dbReference type="RefSeq" id="WP_005610478.1">
    <property type="nucleotide sequence ID" value="NZ_CABKOA010000024.1"/>
</dbReference>
<dbReference type="Gene3D" id="1.10.357.10">
    <property type="entry name" value="Tetracycline Repressor, domain 2"/>
    <property type="match status" value="1"/>
</dbReference>
<proteinExistence type="predicted"/>
<sequence length="188" mass="22227">MSKATTKFAIAFAFKELLLEKSIDKITINDITEKCGINRQTFYYHFHDIYELIEWICETDADHVLKQNKTYDTWQEGFLAIFHLLKKDEPFVVNIYHNAPRGYIYRYLYKVTYQLIYNVLEEKAADMVVREEDKAFIADFYKYGFVGLVLEWIDKGMKEDPKQIIERLNALIQGSFAHALNNAKLNRS</sequence>
<gene>
    <name evidence="4" type="ORF">DXD17_11865</name>
</gene>
<accession>A0A3E4LK88</accession>
<dbReference type="InterPro" id="IPR009057">
    <property type="entry name" value="Homeodomain-like_sf"/>
</dbReference>
<dbReference type="PANTHER" id="PTHR43479">
    <property type="entry name" value="ACREF/ENVCD OPERON REPRESSOR-RELATED"/>
    <property type="match status" value="1"/>
</dbReference>
<keyword evidence="1 2" id="KW-0238">DNA-binding</keyword>
<dbReference type="PANTHER" id="PTHR43479:SF7">
    <property type="entry name" value="TETR-FAMILY TRANSCRIPTIONAL REGULATOR"/>
    <property type="match status" value="1"/>
</dbReference>
<dbReference type="SUPFAM" id="SSF46689">
    <property type="entry name" value="Homeodomain-like"/>
    <property type="match status" value="1"/>
</dbReference>
<feature type="domain" description="HTH tetR-type" evidence="3">
    <location>
        <begin position="4"/>
        <end position="64"/>
    </location>
</feature>